<evidence type="ECO:0000256" key="6">
    <source>
        <dbReference type="ARBA" id="ARBA00023125"/>
    </source>
</evidence>
<dbReference type="GO" id="GO:0000978">
    <property type="term" value="F:RNA polymerase II cis-regulatory region sequence-specific DNA binding"/>
    <property type="evidence" value="ECO:0007669"/>
    <property type="project" value="TreeGrafter"/>
</dbReference>
<organism evidence="11 12">
    <name type="scientific">Callorhinchus milii</name>
    <name type="common">Ghost shark</name>
    <dbReference type="NCBI Taxonomy" id="7868"/>
    <lineage>
        <taxon>Eukaryota</taxon>
        <taxon>Metazoa</taxon>
        <taxon>Chordata</taxon>
        <taxon>Craniata</taxon>
        <taxon>Vertebrata</taxon>
        <taxon>Chondrichthyes</taxon>
        <taxon>Holocephali</taxon>
        <taxon>Chimaeriformes</taxon>
        <taxon>Callorhinchidae</taxon>
        <taxon>Callorhinchus</taxon>
    </lineage>
</organism>
<feature type="domain" description="DUF4772" evidence="10">
    <location>
        <begin position="7"/>
        <end position="111"/>
    </location>
</feature>
<dbReference type="InterPro" id="IPR031940">
    <property type="entry name" value="DUF4772"/>
</dbReference>
<keyword evidence="8" id="KW-0539">Nucleus</keyword>
<dbReference type="PANTHER" id="PTHR13006">
    <property type="entry name" value="PAPILLOMAVIRUS REGULATORY FACTOR PRF-1"/>
    <property type="match status" value="1"/>
</dbReference>
<comment type="subcellular location">
    <subcellularLocation>
        <location evidence="1">Nucleus</location>
    </subcellularLocation>
</comment>
<dbReference type="GO" id="GO:0006357">
    <property type="term" value="P:regulation of transcription by RNA polymerase II"/>
    <property type="evidence" value="ECO:0007669"/>
    <property type="project" value="TreeGrafter"/>
</dbReference>
<evidence type="ECO:0000256" key="2">
    <source>
        <dbReference type="ARBA" id="ARBA00022723"/>
    </source>
</evidence>
<keyword evidence="6" id="KW-0238">DNA-binding</keyword>
<dbReference type="AlphaFoldDB" id="A0A4W3IMT4"/>
<reference evidence="12" key="3">
    <citation type="journal article" date="2014" name="Nature">
        <title>Elephant shark genome provides unique insights into gnathostome evolution.</title>
        <authorList>
            <consortium name="International Elephant Shark Genome Sequencing Consortium"/>
            <person name="Venkatesh B."/>
            <person name="Lee A.P."/>
            <person name="Ravi V."/>
            <person name="Maurya A.K."/>
            <person name="Lian M.M."/>
            <person name="Swann J.B."/>
            <person name="Ohta Y."/>
            <person name="Flajnik M.F."/>
            <person name="Sutoh Y."/>
            <person name="Kasahara M."/>
            <person name="Hoon S."/>
            <person name="Gangu V."/>
            <person name="Roy S.W."/>
            <person name="Irimia M."/>
            <person name="Korzh V."/>
            <person name="Kondrychyn I."/>
            <person name="Lim Z.W."/>
            <person name="Tay B.H."/>
            <person name="Tohari S."/>
            <person name="Kong K.W."/>
            <person name="Ho S."/>
            <person name="Lorente-Galdos B."/>
            <person name="Quilez J."/>
            <person name="Marques-Bonet T."/>
            <person name="Raney B.J."/>
            <person name="Ingham P.W."/>
            <person name="Tay A."/>
            <person name="Hillier L.W."/>
            <person name="Minx P."/>
            <person name="Boehm T."/>
            <person name="Wilson R.K."/>
            <person name="Brenner S."/>
            <person name="Warren W.C."/>
        </authorList>
    </citation>
    <scope>NUCLEOTIDE SEQUENCE [LARGE SCALE GENOMIC DNA]</scope>
</reference>
<dbReference type="GeneTree" id="ENSGT00940000173893"/>
<sequence length="416" mass="45490">MASALSRRLGKRSLLGALVHTPNPAGDGMLIPGLIQAFRSHPGKGKSSYTVSFEDGRFKECGEDSIIGPGFQSLSSFSLIAGQEVFLTVNGREEVGLVETHNKERNEVQVHVAGLGVRTLRRIEELRLMESRRSPRLQELEREHTRAGPPEHSVGGTSSGIDVPTRKSEGVDEIMAAMVLTSLSCSPSTNSTWTGRYTLTSSSITVAHPPSPPNKLSLHCPSTPPAVLLSLVWGISNMVMGFRLCGRHHYVKVASLDRRKAEADPSDGEEDFYYTEVQETSEDLPEYSSVPRSLSPPGFFPQNPPGVSPPLPHHEEVSDVPVSAFLSQSAPSCLWQVSADHPYKVGGLVPRFPPALPLPFPLSGHAQRLSSTLLTVTSPLKVRGEAKKCRKVYGLENRSQWCTACRWKKACQRFHD</sequence>
<evidence type="ECO:0000313" key="11">
    <source>
        <dbReference type="Ensembl" id="ENSCMIP00000030472.1"/>
    </source>
</evidence>
<proteinExistence type="predicted"/>
<dbReference type="Proteomes" id="UP000314986">
    <property type="component" value="Unassembled WGS sequence"/>
</dbReference>
<dbReference type="GO" id="GO:0005634">
    <property type="term" value="C:nucleus"/>
    <property type="evidence" value="ECO:0007669"/>
    <property type="project" value="UniProtKB-SubCell"/>
</dbReference>
<dbReference type="GO" id="GO:0003700">
    <property type="term" value="F:DNA-binding transcription factor activity"/>
    <property type="evidence" value="ECO:0007669"/>
    <property type="project" value="TreeGrafter"/>
</dbReference>
<protein>
    <recommendedName>
        <fullName evidence="10">DUF4772 domain-containing protein</fullName>
    </recommendedName>
</protein>
<keyword evidence="7" id="KW-0804">Transcription</keyword>
<dbReference type="InParanoid" id="A0A4W3IMT4"/>
<dbReference type="GO" id="GO:0008270">
    <property type="term" value="F:zinc ion binding"/>
    <property type="evidence" value="ECO:0007669"/>
    <property type="project" value="UniProtKB-KW"/>
</dbReference>
<evidence type="ECO:0000256" key="3">
    <source>
        <dbReference type="ARBA" id="ARBA00022771"/>
    </source>
</evidence>
<keyword evidence="3" id="KW-0863">Zinc-finger</keyword>
<evidence type="ECO:0000256" key="1">
    <source>
        <dbReference type="ARBA" id="ARBA00004123"/>
    </source>
</evidence>
<name>A0A4W3IMT4_CALMI</name>
<evidence type="ECO:0000256" key="8">
    <source>
        <dbReference type="ARBA" id="ARBA00023242"/>
    </source>
</evidence>
<reference evidence="11" key="5">
    <citation type="submission" date="2025-09" db="UniProtKB">
        <authorList>
            <consortium name="Ensembl"/>
        </authorList>
    </citation>
    <scope>IDENTIFICATION</scope>
</reference>
<feature type="region of interest" description="Disordered" evidence="9">
    <location>
        <begin position="134"/>
        <end position="164"/>
    </location>
</feature>
<evidence type="ECO:0000256" key="7">
    <source>
        <dbReference type="ARBA" id="ARBA00023163"/>
    </source>
</evidence>
<evidence type="ECO:0000313" key="12">
    <source>
        <dbReference type="Proteomes" id="UP000314986"/>
    </source>
</evidence>
<evidence type="ECO:0000256" key="9">
    <source>
        <dbReference type="SAM" id="MobiDB-lite"/>
    </source>
</evidence>
<dbReference type="PANTHER" id="PTHR13006:SF6">
    <property type="entry name" value="ZINC FINGER PROTEIN 395"/>
    <property type="match status" value="1"/>
</dbReference>
<reference evidence="12" key="2">
    <citation type="journal article" date="2007" name="PLoS Biol.">
        <title>Survey sequencing and comparative analysis of the elephant shark (Callorhinchus milii) genome.</title>
        <authorList>
            <person name="Venkatesh B."/>
            <person name="Kirkness E.F."/>
            <person name="Loh Y.H."/>
            <person name="Halpern A.L."/>
            <person name="Lee A.P."/>
            <person name="Johnson J."/>
            <person name="Dandona N."/>
            <person name="Viswanathan L.D."/>
            <person name="Tay A."/>
            <person name="Venter J.C."/>
            <person name="Strausberg R.L."/>
            <person name="Brenner S."/>
        </authorList>
    </citation>
    <scope>NUCLEOTIDE SEQUENCE [LARGE SCALE GENOMIC DNA]</scope>
</reference>
<reference evidence="12" key="1">
    <citation type="journal article" date="2006" name="Science">
        <title>Ancient noncoding elements conserved in the human genome.</title>
        <authorList>
            <person name="Venkatesh B."/>
            <person name="Kirkness E.F."/>
            <person name="Loh Y.H."/>
            <person name="Halpern A.L."/>
            <person name="Lee A.P."/>
            <person name="Johnson J."/>
            <person name="Dandona N."/>
            <person name="Viswanathan L.D."/>
            <person name="Tay A."/>
            <person name="Venter J.C."/>
            <person name="Strausberg R.L."/>
            <person name="Brenner S."/>
        </authorList>
    </citation>
    <scope>NUCLEOTIDE SEQUENCE [LARGE SCALE GENOMIC DNA]</scope>
</reference>
<reference evidence="11" key="4">
    <citation type="submission" date="2025-08" db="UniProtKB">
        <authorList>
            <consortium name="Ensembl"/>
        </authorList>
    </citation>
    <scope>IDENTIFICATION</scope>
</reference>
<keyword evidence="2" id="KW-0479">Metal-binding</keyword>
<accession>A0A4W3IMT4</accession>
<evidence type="ECO:0000256" key="4">
    <source>
        <dbReference type="ARBA" id="ARBA00022833"/>
    </source>
</evidence>
<keyword evidence="5" id="KW-0805">Transcription regulation</keyword>
<dbReference type="SMART" id="SM01366">
    <property type="entry name" value="c-clamp"/>
    <property type="match status" value="1"/>
</dbReference>
<dbReference type="Ensembl" id="ENSCMIT00000030939.1">
    <property type="protein sequence ID" value="ENSCMIP00000030472.1"/>
    <property type="gene ID" value="ENSCMIG00000013112.1"/>
</dbReference>
<keyword evidence="12" id="KW-1185">Reference proteome</keyword>
<feature type="compositionally biased region" description="Basic and acidic residues" evidence="9">
    <location>
        <begin position="134"/>
        <end position="146"/>
    </location>
</feature>
<evidence type="ECO:0000256" key="5">
    <source>
        <dbReference type="ARBA" id="ARBA00023015"/>
    </source>
</evidence>
<dbReference type="STRING" id="7868.ENSCMIP00000030472"/>
<dbReference type="Pfam" id="PF15997">
    <property type="entry name" value="DUF4772"/>
    <property type="match status" value="1"/>
</dbReference>
<keyword evidence="4" id="KW-0862">Zinc</keyword>
<evidence type="ECO:0000259" key="10">
    <source>
        <dbReference type="Pfam" id="PF15997"/>
    </source>
</evidence>
<dbReference type="OMA" id="RMACDPW"/>
<dbReference type="InterPro" id="IPR052253">
    <property type="entry name" value="CR1/CR2-DNA-binding_regulator"/>
</dbReference>